<organism evidence="2 5">
    <name type="scientific">Plasmodium ovale curtisi</name>
    <dbReference type="NCBI Taxonomy" id="864141"/>
    <lineage>
        <taxon>Eukaryota</taxon>
        <taxon>Sar</taxon>
        <taxon>Alveolata</taxon>
        <taxon>Apicomplexa</taxon>
        <taxon>Aconoidasida</taxon>
        <taxon>Haemosporida</taxon>
        <taxon>Plasmodiidae</taxon>
        <taxon>Plasmodium</taxon>
        <taxon>Plasmodium (Plasmodium)</taxon>
    </lineage>
</organism>
<evidence type="ECO:0000313" key="2">
    <source>
        <dbReference type="EMBL" id="SBS89386.1"/>
    </source>
</evidence>
<dbReference type="VEuPathDB" id="PlasmoDB:PocGH01_00078600"/>
<keyword evidence="1" id="KW-0812">Transmembrane</keyword>
<dbReference type="Proteomes" id="UP000078546">
    <property type="component" value="Unassembled WGS sequence"/>
</dbReference>
<gene>
    <name evidence="3" type="ORF">POVCU1_071220</name>
    <name evidence="2" type="ORF">POVCU2_0054110</name>
</gene>
<protein>
    <submittedName>
        <fullName evidence="2">PIR Superfamily Protein</fullName>
    </submittedName>
</protein>
<evidence type="ECO:0000256" key="1">
    <source>
        <dbReference type="SAM" id="Phobius"/>
    </source>
</evidence>
<dbReference type="Proteomes" id="UP000078560">
    <property type="component" value="Unassembled WGS sequence"/>
</dbReference>
<evidence type="ECO:0000313" key="3">
    <source>
        <dbReference type="EMBL" id="SBT01950.1"/>
    </source>
</evidence>
<sequence length="349" mass="40429">MADINDAKLFRSSIFNYDRLDKYYKSHGNDEICSQIEEKLTNYHEIKKFCINLTGIFKKYDELSLSNTFDDDHCTIVKYWIYDRLFNEIIDKSKGNKIADVIPVLISIRDSYPKVKECDLFNYPLNKDDFNIIKKLYDYATDYNTVNLYLVTKGNICTENMNTYANDNDELYKKVKLECEIPNPNKTYCYIFNNIHKGKIKENLSKKLICLRVENQDSVVSGQSEDVVDDHVEYVEVEDGAHIGTRVPNSHSLATVEHPSISTYKEETSVQSSASIITIVLPLLGIILIFLILNKFTPFGTWLRVHVLKDKSIKRDLSLEHPFELLTNEHEDIDINNQKSKHVLGYHAS</sequence>
<feature type="transmembrane region" description="Helical" evidence="1">
    <location>
        <begin position="274"/>
        <end position="294"/>
    </location>
</feature>
<reference evidence="4 5" key="1">
    <citation type="submission" date="2016-05" db="EMBL/GenBank/DDBJ databases">
        <authorList>
            <person name="Naeem Raeece"/>
        </authorList>
    </citation>
    <scope>NUCLEOTIDE SEQUENCE [LARGE SCALE GENOMIC DNA]</scope>
</reference>
<keyword evidence="1" id="KW-0472">Membrane</keyword>
<dbReference type="InterPro" id="IPR008780">
    <property type="entry name" value="Plasmodium_Vir"/>
</dbReference>
<accession>A0A1A8WBK6</accession>
<dbReference type="EMBL" id="FLQV01002911">
    <property type="protein sequence ID" value="SBT01950.1"/>
    <property type="molecule type" value="Genomic_DNA"/>
</dbReference>
<evidence type="ECO:0000313" key="4">
    <source>
        <dbReference type="Proteomes" id="UP000078546"/>
    </source>
</evidence>
<evidence type="ECO:0000313" key="5">
    <source>
        <dbReference type="Proteomes" id="UP000078560"/>
    </source>
</evidence>
<dbReference type="EMBL" id="FLQU01000721">
    <property type="protein sequence ID" value="SBS89386.1"/>
    <property type="molecule type" value="Genomic_DNA"/>
</dbReference>
<dbReference type="Pfam" id="PF05795">
    <property type="entry name" value="Plasmodium_Vir"/>
    <property type="match status" value="1"/>
</dbReference>
<dbReference type="AlphaFoldDB" id="A0A1A8WBK6"/>
<reference evidence="2" key="2">
    <citation type="submission" date="2016-05" db="EMBL/GenBank/DDBJ databases">
        <authorList>
            <person name="Lavstsen T."/>
            <person name="Jespersen J.S."/>
        </authorList>
    </citation>
    <scope>NUCLEOTIDE SEQUENCE [LARGE SCALE GENOMIC DNA]</scope>
</reference>
<name>A0A1A8WBK6_PLAOA</name>
<keyword evidence="1" id="KW-1133">Transmembrane helix</keyword>
<proteinExistence type="predicted"/>